<keyword evidence="1" id="KW-0472">Membrane</keyword>
<feature type="transmembrane region" description="Helical" evidence="1">
    <location>
        <begin position="137"/>
        <end position="161"/>
    </location>
</feature>
<sequence>MSKLEEYLYALNWNNSISVAIITLISYDYVLQFGKEVTFVWQRQWSVMTYLYLVVRYFGLVIAMICATWGGLFYIPEAPYVTIVSVSYSTETSFANHQIEIGYGIFVFMEWGFSAYFCLAEVILIWRLYALHNRSKLILYVLLGLLLPIVALYIAVAAFLWSQPSKISVQEIRITPNIKYCTAVFHTGPMPAIYASIPVICYDIFLVVLAIAVLKKHLKERKELKMKPNTYVVMIVRYHVIYFVLNLATQIVMAIVWAHLTTVMLGLVLLFKDTAPLIIVPRLIISIWDTHANEDCVHISTMFEDCVCLSLPPELEQPEVDSCV</sequence>
<feature type="domain" description="DUF6533" evidence="2">
    <location>
        <begin position="17"/>
        <end position="61"/>
    </location>
</feature>
<evidence type="ECO:0000313" key="4">
    <source>
        <dbReference type="Proteomes" id="UP000823399"/>
    </source>
</evidence>
<feature type="transmembrane region" description="Helical" evidence="1">
    <location>
        <begin position="50"/>
        <end position="75"/>
    </location>
</feature>
<feature type="transmembrane region" description="Helical" evidence="1">
    <location>
        <begin position="101"/>
        <end position="125"/>
    </location>
</feature>
<keyword evidence="4" id="KW-1185">Reference proteome</keyword>
<feature type="transmembrane region" description="Helical" evidence="1">
    <location>
        <begin position="12"/>
        <end position="30"/>
    </location>
</feature>
<evidence type="ECO:0000256" key="1">
    <source>
        <dbReference type="SAM" id="Phobius"/>
    </source>
</evidence>
<keyword evidence="1" id="KW-1133">Transmembrane helix</keyword>
<evidence type="ECO:0000313" key="3">
    <source>
        <dbReference type="EMBL" id="KAG2121038.1"/>
    </source>
</evidence>
<dbReference type="OrthoDB" id="3349377at2759"/>
<accession>A0A9P7FQ82</accession>
<evidence type="ECO:0000259" key="2">
    <source>
        <dbReference type="Pfam" id="PF20151"/>
    </source>
</evidence>
<organism evidence="3 4">
    <name type="scientific">Suillus discolor</name>
    <dbReference type="NCBI Taxonomy" id="1912936"/>
    <lineage>
        <taxon>Eukaryota</taxon>
        <taxon>Fungi</taxon>
        <taxon>Dikarya</taxon>
        <taxon>Basidiomycota</taxon>
        <taxon>Agaricomycotina</taxon>
        <taxon>Agaricomycetes</taxon>
        <taxon>Agaricomycetidae</taxon>
        <taxon>Boletales</taxon>
        <taxon>Suillineae</taxon>
        <taxon>Suillaceae</taxon>
        <taxon>Suillus</taxon>
    </lineage>
</organism>
<protein>
    <recommendedName>
        <fullName evidence="2">DUF6533 domain-containing protein</fullName>
    </recommendedName>
</protein>
<proteinExistence type="predicted"/>
<gene>
    <name evidence="3" type="ORF">F5147DRAFT_766902</name>
</gene>
<name>A0A9P7FQ82_9AGAM</name>
<dbReference type="RefSeq" id="XP_041300414.1">
    <property type="nucleotide sequence ID" value="XM_041440816.1"/>
</dbReference>
<reference evidence="3" key="1">
    <citation type="journal article" date="2020" name="New Phytol.">
        <title>Comparative genomics reveals dynamic genome evolution in host specialist ectomycorrhizal fungi.</title>
        <authorList>
            <person name="Lofgren L.A."/>
            <person name="Nguyen N.H."/>
            <person name="Vilgalys R."/>
            <person name="Ruytinx J."/>
            <person name="Liao H.L."/>
            <person name="Branco S."/>
            <person name="Kuo A."/>
            <person name="LaButti K."/>
            <person name="Lipzen A."/>
            <person name="Andreopoulos W."/>
            <person name="Pangilinan J."/>
            <person name="Riley R."/>
            <person name="Hundley H."/>
            <person name="Na H."/>
            <person name="Barry K."/>
            <person name="Grigoriev I.V."/>
            <person name="Stajich J.E."/>
            <person name="Kennedy P.G."/>
        </authorList>
    </citation>
    <scope>NUCLEOTIDE SEQUENCE</scope>
    <source>
        <strain evidence="3">FC423</strain>
    </source>
</reference>
<dbReference type="Proteomes" id="UP000823399">
    <property type="component" value="Unassembled WGS sequence"/>
</dbReference>
<comment type="caution">
    <text evidence="3">The sequence shown here is derived from an EMBL/GenBank/DDBJ whole genome shotgun (WGS) entry which is preliminary data.</text>
</comment>
<dbReference type="Pfam" id="PF20151">
    <property type="entry name" value="DUF6533"/>
    <property type="match status" value="1"/>
</dbReference>
<dbReference type="AlphaFoldDB" id="A0A9P7FQ82"/>
<dbReference type="GeneID" id="64703075"/>
<dbReference type="EMBL" id="JABBWM010000001">
    <property type="protein sequence ID" value="KAG2121038.1"/>
    <property type="molecule type" value="Genomic_DNA"/>
</dbReference>
<dbReference type="InterPro" id="IPR045340">
    <property type="entry name" value="DUF6533"/>
</dbReference>
<keyword evidence="1" id="KW-0812">Transmembrane</keyword>
<feature type="transmembrane region" description="Helical" evidence="1">
    <location>
        <begin position="192"/>
        <end position="214"/>
    </location>
</feature>